<dbReference type="Pfam" id="PF01593">
    <property type="entry name" value="Amino_oxidase"/>
    <property type="match status" value="1"/>
</dbReference>
<evidence type="ECO:0000256" key="2">
    <source>
        <dbReference type="ARBA" id="ARBA00023002"/>
    </source>
</evidence>
<organism evidence="4 5">
    <name type="scientific">Salinithrix halophila</name>
    <dbReference type="NCBI Taxonomy" id="1485204"/>
    <lineage>
        <taxon>Bacteria</taxon>
        <taxon>Bacillati</taxon>
        <taxon>Bacillota</taxon>
        <taxon>Bacilli</taxon>
        <taxon>Bacillales</taxon>
        <taxon>Thermoactinomycetaceae</taxon>
        <taxon>Salinithrix</taxon>
    </lineage>
</organism>
<dbReference type="Gene3D" id="3.90.660.10">
    <property type="match status" value="1"/>
</dbReference>
<name>A0ABV8JE38_9BACL</name>
<comment type="cofactor">
    <cofactor evidence="1">
        <name>FAD</name>
        <dbReference type="ChEBI" id="CHEBI:57692"/>
    </cofactor>
</comment>
<evidence type="ECO:0000256" key="1">
    <source>
        <dbReference type="ARBA" id="ARBA00001974"/>
    </source>
</evidence>
<dbReference type="InterPro" id="IPR001613">
    <property type="entry name" value="Flavin_amine_oxidase"/>
</dbReference>
<evidence type="ECO:0000259" key="3">
    <source>
        <dbReference type="Pfam" id="PF01593"/>
    </source>
</evidence>
<dbReference type="PRINTS" id="PR00757">
    <property type="entry name" value="AMINEOXDASEF"/>
</dbReference>
<feature type="domain" description="Amine oxidase" evidence="3">
    <location>
        <begin position="36"/>
        <end position="482"/>
    </location>
</feature>
<keyword evidence="5" id="KW-1185">Reference proteome</keyword>
<proteinExistence type="predicted"/>
<sequence length="487" mass="55533">MDHVLYLSTYQMISIIRNGLFKTQRPQKIIIVGAGMAGLAAASLLKDAGHSVKILEATERVGGRILTIRSPFNGGEYLDVGPMRIPHIHYLTLEYVRKFNLPMNPFLNVTPNDLFYVNGIKTRLSIYQQNPDILNYPVAPHEKGKTVDELIQSAIQPIMDYINQDPQRNWRVVVKELEPFSLDTFFRHNPVGATLSPGAIEMIKVISDVEGLSELSFTEILREYLLIVRRGIPFYEITGGFDRLPKAFLPQLGEDILFQKKITKIEQHNDKVTIYSIDTQTKKPFKMTGDVAIITIPFSVLRTIQVEPHHSFSHDKWKAIRGLHYVPATKIGLQFNSRFWEKEGMYGGRTITDLPIRYTYYPNHGFGEPSGIVLASYTWEDDALIWDSMSEEDQVQLALENMTVIHGEHIMRDFVTGIAHSWVQYPYSAGAFAMFKPEQETELFPNILKPEGRIYFAGEHASNARSWIQGAIQSGIHAAYEVNRRPY</sequence>
<dbReference type="EMBL" id="JBHSAP010000015">
    <property type="protein sequence ID" value="MFC4077207.1"/>
    <property type="molecule type" value="Genomic_DNA"/>
</dbReference>
<comment type="caution">
    <text evidence="4">The sequence shown here is derived from an EMBL/GenBank/DDBJ whole genome shotgun (WGS) entry which is preliminary data.</text>
</comment>
<dbReference type="SUPFAM" id="SSF54373">
    <property type="entry name" value="FAD-linked reductases, C-terminal domain"/>
    <property type="match status" value="1"/>
</dbReference>
<gene>
    <name evidence="4" type="ORF">ACFOUO_10400</name>
</gene>
<evidence type="ECO:0000313" key="4">
    <source>
        <dbReference type="EMBL" id="MFC4077207.1"/>
    </source>
</evidence>
<dbReference type="Gene3D" id="3.50.50.60">
    <property type="entry name" value="FAD/NAD(P)-binding domain"/>
    <property type="match status" value="1"/>
</dbReference>
<dbReference type="RefSeq" id="WP_380705547.1">
    <property type="nucleotide sequence ID" value="NZ_JBHSAP010000015.1"/>
</dbReference>
<dbReference type="PANTHER" id="PTHR10742:SF342">
    <property type="entry name" value="AMINE OXIDASE"/>
    <property type="match status" value="1"/>
</dbReference>
<accession>A0ABV8JE38</accession>
<evidence type="ECO:0000313" key="5">
    <source>
        <dbReference type="Proteomes" id="UP001595843"/>
    </source>
</evidence>
<dbReference type="SUPFAM" id="SSF51905">
    <property type="entry name" value="FAD/NAD(P)-binding domain"/>
    <property type="match status" value="1"/>
</dbReference>
<dbReference type="InterPro" id="IPR036188">
    <property type="entry name" value="FAD/NAD-bd_sf"/>
</dbReference>
<dbReference type="InterPro" id="IPR050281">
    <property type="entry name" value="Flavin_monoamine_oxidase"/>
</dbReference>
<dbReference type="InterPro" id="IPR002937">
    <property type="entry name" value="Amino_oxidase"/>
</dbReference>
<reference evidence="5" key="1">
    <citation type="journal article" date="2019" name="Int. J. Syst. Evol. Microbiol.">
        <title>The Global Catalogue of Microorganisms (GCM) 10K type strain sequencing project: providing services to taxonomists for standard genome sequencing and annotation.</title>
        <authorList>
            <consortium name="The Broad Institute Genomics Platform"/>
            <consortium name="The Broad Institute Genome Sequencing Center for Infectious Disease"/>
            <person name="Wu L."/>
            <person name="Ma J."/>
        </authorList>
    </citation>
    <scope>NUCLEOTIDE SEQUENCE [LARGE SCALE GENOMIC DNA]</scope>
    <source>
        <strain evidence="5">IBRC-M 10813</strain>
    </source>
</reference>
<protein>
    <submittedName>
        <fullName evidence="4">Flavin monoamine oxidase family protein</fullName>
    </submittedName>
</protein>
<dbReference type="PANTHER" id="PTHR10742">
    <property type="entry name" value="FLAVIN MONOAMINE OXIDASE"/>
    <property type="match status" value="1"/>
</dbReference>
<dbReference type="Proteomes" id="UP001595843">
    <property type="component" value="Unassembled WGS sequence"/>
</dbReference>
<keyword evidence="2" id="KW-0560">Oxidoreductase</keyword>
<dbReference type="Gene3D" id="1.10.405.10">
    <property type="entry name" value="Guanine Nucleotide Dissociation Inhibitor, domain 1"/>
    <property type="match status" value="1"/>
</dbReference>